<keyword evidence="2" id="KW-1185">Reference proteome</keyword>
<dbReference type="EMBL" id="JYDS01000876">
    <property type="protein sequence ID" value="KRZ00287.1"/>
    <property type="molecule type" value="Genomic_DNA"/>
</dbReference>
<evidence type="ECO:0000313" key="1">
    <source>
        <dbReference type="EMBL" id="KRZ00287.1"/>
    </source>
</evidence>
<reference evidence="1 2" key="1">
    <citation type="submission" date="2015-01" db="EMBL/GenBank/DDBJ databases">
        <title>Evolution of Trichinella species and genotypes.</title>
        <authorList>
            <person name="Korhonen P.K."/>
            <person name="Edoardo P."/>
            <person name="Giuseppe L.R."/>
            <person name="Gasser R.B."/>
        </authorList>
    </citation>
    <scope>NUCLEOTIDE SEQUENCE [LARGE SCALE GENOMIC DNA]</scope>
    <source>
        <strain evidence="1">ISS588</strain>
    </source>
</reference>
<protein>
    <submittedName>
        <fullName evidence="1">Uncharacterized protein</fullName>
    </submittedName>
</protein>
<evidence type="ECO:0000313" key="2">
    <source>
        <dbReference type="Proteomes" id="UP000054805"/>
    </source>
</evidence>
<sequence length="333" mass="36648">MDWYQLSDFPHQVQALEMRPIPWRHRCLPQIFAEYRSCQRVQLVPFLSMFSADRAEPKANQPRCLAADSRATSTAEGRRVNVACQLELVCDVLSYQRSLSSGVQQAVDQTLPPVGTVSYRLDHLETTPAVLSGGDIHLSLPWFHGLPSHACLLPRNRVAHPGCRPARRGRVTLPIRAIPLMKQRPNRDAALVSSLDVGRPNSDLSVVRGDSSLPSSRLVMAAWRKAAPSCLRLRGLLRRLASGLVGLATSDLSDRDSSRSWACSPMNRRYSDKSAAIVSFALVLSSHLIRTGVGKRSRLIAIVISAADSSPSRKPPFLGSLPRAVKASTIRLR</sequence>
<comment type="caution">
    <text evidence="1">The sequence shown here is derived from an EMBL/GenBank/DDBJ whole genome shotgun (WGS) entry which is preliminary data.</text>
</comment>
<dbReference type="AlphaFoldDB" id="A0A0V1GQ79"/>
<gene>
    <name evidence="1" type="ORF">T4B_11314</name>
</gene>
<organism evidence="1 2">
    <name type="scientific">Trichinella pseudospiralis</name>
    <name type="common">Parasitic roundworm</name>
    <dbReference type="NCBI Taxonomy" id="6337"/>
    <lineage>
        <taxon>Eukaryota</taxon>
        <taxon>Metazoa</taxon>
        <taxon>Ecdysozoa</taxon>
        <taxon>Nematoda</taxon>
        <taxon>Enoplea</taxon>
        <taxon>Dorylaimia</taxon>
        <taxon>Trichinellida</taxon>
        <taxon>Trichinellidae</taxon>
        <taxon>Trichinella</taxon>
    </lineage>
</organism>
<accession>A0A0V1GQ79</accession>
<proteinExistence type="predicted"/>
<dbReference type="Proteomes" id="UP000054805">
    <property type="component" value="Unassembled WGS sequence"/>
</dbReference>
<name>A0A0V1GQ79_TRIPS</name>